<name>D8RRQ7_SELML</name>
<dbReference type="Proteomes" id="UP000001514">
    <property type="component" value="Unassembled WGS sequence"/>
</dbReference>
<dbReference type="EMBL" id="GL377587">
    <property type="protein sequence ID" value="EFJ25443.1"/>
    <property type="molecule type" value="Genomic_DNA"/>
</dbReference>
<keyword evidence="3" id="KW-1185">Reference proteome</keyword>
<dbReference type="AlphaFoldDB" id="D8RRQ7"/>
<dbReference type="KEGG" id="smo:SELMODRAFT_442216"/>
<evidence type="ECO:0000313" key="3">
    <source>
        <dbReference type="Proteomes" id="UP000001514"/>
    </source>
</evidence>
<evidence type="ECO:0000256" key="1">
    <source>
        <dbReference type="SAM" id="MobiDB-lite"/>
    </source>
</evidence>
<dbReference type="Gramene" id="EFJ25443">
    <property type="protein sequence ID" value="EFJ25443"/>
    <property type="gene ID" value="SELMODRAFT_442216"/>
</dbReference>
<reference evidence="2 3" key="1">
    <citation type="journal article" date="2011" name="Science">
        <title>The Selaginella genome identifies genetic changes associated with the evolution of vascular plants.</title>
        <authorList>
            <person name="Banks J.A."/>
            <person name="Nishiyama T."/>
            <person name="Hasebe M."/>
            <person name="Bowman J.L."/>
            <person name="Gribskov M."/>
            <person name="dePamphilis C."/>
            <person name="Albert V.A."/>
            <person name="Aono N."/>
            <person name="Aoyama T."/>
            <person name="Ambrose B.A."/>
            <person name="Ashton N.W."/>
            <person name="Axtell M.J."/>
            <person name="Barker E."/>
            <person name="Barker M.S."/>
            <person name="Bennetzen J.L."/>
            <person name="Bonawitz N.D."/>
            <person name="Chapple C."/>
            <person name="Cheng C."/>
            <person name="Correa L.G."/>
            <person name="Dacre M."/>
            <person name="DeBarry J."/>
            <person name="Dreyer I."/>
            <person name="Elias M."/>
            <person name="Engstrom E.M."/>
            <person name="Estelle M."/>
            <person name="Feng L."/>
            <person name="Finet C."/>
            <person name="Floyd S.K."/>
            <person name="Frommer W.B."/>
            <person name="Fujita T."/>
            <person name="Gramzow L."/>
            <person name="Gutensohn M."/>
            <person name="Harholt J."/>
            <person name="Hattori M."/>
            <person name="Heyl A."/>
            <person name="Hirai T."/>
            <person name="Hiwatashi Y."/>
            <person name="Ishikawa M."/>
            <person name="Iwata M."/>
            <person name="Karol K.G."/>
            <person name="Koehler B."/>
            <person name="Kolukisaoglu U."/>
            <person name="Kubo M."/>
            <person name="Kurata T."/>
            <person name="Lalonde S."/>
            <person name="Li K."/>
            <person name="Li Y."/>
            <person name="Litt A."/>
            <person name="Lyons E."/>
            <person name="Manning G."/>
            <person name="Maruyama T."/>
            <person name="Michael T.P."/>
            <person name="Mikami K."/>
            <person name="Miyazaki S."/>
            <person name="Morinaga S."/>
            <person name="Murata T."/>
            <person name="Mueller-Roeber B."/>
            <person name="Nelson D.R."/>
            <person name="Obara M."/>
            <person name="Oguri Y."/>
            <person name="Olmstead R.G."/>
            <person name="Onodera N."/>
            <person name="Petersen B.L."/>
            <person name="Pils B."/>
            <person name="Prigge M."/>
            <person name="Rensing S.A."/>
            <person name="Riano-Pachon D.M."/>
            <person name="Roberts A.W."/>
            <person name="Sato Y."/>
            <person name="Scheller H.V."/>
            <person name="Schulz B."/>
            <person name="Schulz C."/>
            <person name="Shakirov E.V."/>
            <person name="Shibagaki N."/>
            <person name="Shinohara N."/>
            <person name="Shippen D.E."/>
            <person name="Soerensen I."/>
            <person name="Sotooka R."/>
            <person name="Sugimoto N."/>
            <person name="Sugita M."/>
            <person name="Sumikawa N."/>
            <person name="Tanurdzic M."/>
            <person name="Theissen G."/>
            <person name="Ulvskov P."/>
            <person name="Wakazuki S."/>
            <person name="Weng J.K."/>
            <person name="Willats W.W."/>
            <person name="Wipf D."/>
            <person name="Wolf P.G."/>
            <person name="Yang L."/>
            <person name="Zimmer A.D."/>
            <person name="Zhu Q."/>
            <person name="Mitros T."/>
            <person name="Hellsten U."/>
            <person name="Loque D."/>
            <person name="Otillar R."/>
            <person name="Salamov A."/>
            <person name="Schmutz J."/>
            <person name="Shapiro H."/>
            <person name="Lindquist E."/>
            <person name="Lucas S."/>
            <person name="Rokhsar D."/>
            <person name="Grigoriev I.V."/>
        </authorList>
    </citation>
    <scope>NUCLEOTIDE SEQUENCE [LARGE SCALE GENOMIC DNA]</scope>
</reference>
<protein>
    <submittedName>
        <fullName evidence="2">Uncharacterized protein</fullName>
    </submittedName>
</protein>
<organism evidence="3">
    <name type="scientific">Selaginella moellendorffii</name>
    <name type="common">Spikemoss</name>
    <dbReference type="NCBI Taxonomy" id="88036"/>
    <lineage>
        <taxon>Eukaryota</taxon>
        <taxon>Viridiplantae</taxon>
        <taxon>Streptophyta</taxon>
        <taxon>Embryophyta</taxon>
        <taxon>Tracheophyta</taxon>
        <taxon>Lycopodiopsida</taxon>
        <taxon>Selaginellales</taxon>
        <taxon>Selaginellaceae</taxon>
        <taxon>Selaginella</taxon>
    </lineage>
</organism>
<evidence type="ECO:0000313" key="2">
    <source>
        <dbReference type="EMBL" id="EFJ25443.1"/>
    </source>
</evidence>
<dbReference type="HOGENOM" id="CLU_1985444_0_0_1"/>
<gene>
    <name evidence="2" type="ORF">SELMODRAFT_442216</name>
</gene>
<sequence>MTLEMDFESASATLSGRLVYKNKLPDGMGAQGSSASEDDAKALSMELASSLERVLTKLTKVEGSCCQTKVSIYMGDKNPHDAGKTMPRRSSLPAATQKQHDGIKRSARPQRSAPQLGFRKTMLVGS</sequence>
<dbReference type="InParanoid" id="D8RRQ7"/>
<accession>D8RRQ7</accession>
<feature type="region of interest" description="Disordered" evidence="1">
    <location>
        <begin position="74"/>
        <end position="126"/>
    </location>
</feature>
<proteinExistence type="predicted"/>